<keyword evidence="2" id="KW-1185">Reference proteome</keyword>
<name>A0A1S2LYQ0_9BACI</name>
<protein>
    <submittedName>
        <fullName evidence="1">Uncharacterized protein</fullName>
    </submittedName>
</protein>
<evidence type="ECO:0000313" key="2">
    <source>
        <dbReference type="Proteomes" id="UP000179524"/>
    </source>
</evidence>
<organism evidence="1 2">
    <name type="scientific">Anaerobacillus alkalilacustris</name>
    <dbReference type="NCBI Taxonomy" id="393763"/>
    <lineage>
        <taxon>Bacteria</taxon>
        <taxon>Bacillati</taxon>
        <taxon>Bacillota</taxon>
        <taxon>Bacilli</taxon>
        <taxon>Bacillales</taxon>
        <taxon>Bacillaceae</taxon>
        <taxon>Anaerobacillus</taxon>
    </lineage>
</organism>
<proteinExistence type="predicted"/>
<sequence length="352" mass="40384">MDIFNRTYWQQGGGDGDRVYCDICFQYGVILNGPGYAGKLNINVKKKMLSDGISPRKVSDLQRFCFEMQEGDIVVLRVGTKEIHGVGVIVGEYEWNNIFSDVDGWDMQHCRRVRWLWKAEGKTKAKEFPVYTLKQGDTTQKLTSDDVKDWIDSLGLDLKKEVKIPVLPDENTEETSIEDISDYLYEKGVAGNSIKTLVDVIDDLHMIAKWYKRTPAPSEFETEAYLIIPLLRALGWTPQKMAIEWNRVDIALFDKLPREDANLIAVVEAKRKGNSCLTAFSQAEDYSKNKSRCNRLIVTDGLRYGVFIKDGDVYIRHAYMNLTEFKGKYEIYECAGIKEALWAMTPDWHLDV</sequence>
<evidence type="ECO:0000313" key="1">
    <source>
        <dbReference type="EMBL" id="OIJ17343.1"/>
    </source>
</evidence>
<gene>
    <name evidence="1" type="ORF">BKP37_02225</name>
</gene>
<accession>A0A1S2LYQ0</accession>
<dbReference type="Proteomes" id="UP000179524">
    <property type="component" value="Unassembled WGS sequence"/>
</dbReference>
<dbReference type="AlphaFoldDB" id="A0A1S2LYQ0"/>
<dbReference type="RefSeq" id="WP_071308068.1">
    <property type="nucleotide sequence ID" value="NZ_MLQR01000001.1"/>
</dbReference>
<comment type="caution">
    <text evidence="1">The sequence shown here is derived from an EMBL/GenBank/DDBJ whole genome shotgun (WGS) entry which is preliminary data.</text>
</comment>
<reference evidence="1 2" key="1">
    <citation type="submission" date="2016-10" db="EMBL/GenBank/DDBJ databases">
        <title>Draft genome sequences of four alkaliphilic bacteria belonging to the Anaerobacillus genus.</title>
        <authorList>
            <person name="Bassil N.M."/>
            <person name="Lloyd J.R."/>
        </authorList>
    </citation>
    <scope>NUCLEOTIDE SEQUENCE [LARGE SCALE GENOMIC DNA]</scope>
    <source>
        <strain evidence="1 2">DSM 18345</strain>
    </source>
</reference>
<dbReference type="EMBL" id="MLQR01000001">
    <property type="protein sequence ID" value="OIJ17343.1"/>
    <property type="molecule type" value="Genomic_DNA"/>
</dbReference>
<dbReference type="OrthoDB" id="1631118at2"/>